<dbReference type="InterPro" id="IPR029261">
    <property type="entry name" value="Transposase_Znf"/>
</dbReference>
<evidence type="ECO:0000259" key="1">
    <source>
        <dbReference type="Pfam" id="PF01610"/>
    </source>
</evidence>
<protein>
    <recommendedName>
        <fullName evidence="5">Transposase IS204/IS1001/IS1096/IS1165 DDE domain-containing protein</fullName>
    </recommendedName>
</protein>
<evidence type="ECO:0000313" key="3">
    <source>
        <dbReference type="EMBL" id="GDY44025.1"/>
    </source>
</evidence>
<name>A0A4D4K4X4_9ACTN</name>
<feature type="domain" description="Transposase IS204/IS1001/IS1096/IS1165 DDE" evidence="1">
    <location>
        <begin position="91"/>
        <end position="192"/>
    </location>
</feature>
<dbReference type="InterPro" id="IPR047951">
    <property type="entry name" value="Transpos_ISL3"/>
</dbReference>
<sequence length="228" mass="24775">MIGPGAGSCCPGCGLVGVYRDRVERKVTDVPVVGHPLELRVRVTRYRCTHDGYVREVFAHDTSRLARPGASTTRRCAQYILRRLAIDRASGVDEHKWSHVLGRRADGFVTVITDLTSVVAGKGPVRLLDMVPDHSAAAMSSWLEARTKAFRDQVWIVATDGYSGCKNAATKTLPDVVTVMDPFHVVALAGHKTLKPEEPTILVSKKLGGSILVSAKRWSGCLNYPLGA</sequence>
<evidence type="ECO:0000259" key="2">
    <source>
        <dbReference type="Pfam" id="PF14690"/>
    </source>
</evidence>
<dbReference type="InterPro" id="IPR002560">
    <property type="entry name" value="Transposase_DDE"/>
</dbReference>
<evidence type="ECO:0008006" key="5">
    <source>
        <dbReference type="Google" id="ProtNLM"/>
    </source>
</evidence>
<dbReference type="Pfam" id="PF14690">
    <property type="entry name" value="Zn_ribbon_ISL3"/>
    <property type="match status" value="1"/>
</dbReference>
<accession>A0A4D4K4X4</accession>
<dbReference type="Pfam" id="PF01610">
    <property type="entry name" value="DDE_Tnp_ISL3"/>
    <property type="match status" value="1"/>
</dbReference>
<gene>
    <name evidence="3" type="ORF">SANT12839_049070</name>
</gene>
<keyword evidence="4" id="KW-1185">Reference proteome</keyword>
<organism evidence="3 4">
    <name type="scientific">Streptomyces antimycoticus</name>
    <dbReference type="NCBI Taxonomy" id="68175"/>
    <lineage>
        <taxon>Bacteria</taxon>
        <taxon>Bacillati</taxon>
        <taxon>Actinomycetota</taxon>
        <taxon>Actinomycetes</taxon>
        <taxon>Kitasatosporales</taxon>
        <taxon>Streptomycetaceae</taxon>
        <taxon>Streptomyces</taxon>
        <taxon>Streptomyces violaceusniger group</taxon>
    </lineage>
</organism>
<evidence type="ECO:0000313" key="4">
    <source>
        <dbReference type="Proteomes" id="UP000299290"/>
    </source>
</evidence>
<reference evidence="3 4" key="1">
    <citation type="journal article" date="2020" name="Int. J. Syst. Evol. Microbiol.">
        <title>Reclassification of Streptomyces castelarensis and Streptomyces sporoclivatus as later heterotypic synonyms of Streptomyces antimycoticus.</title>
        <authorList>
            <person name="Komaki H."/>
            <person name="Tamura T."/>
        </authorList>
    </citation>
    <scope>NUCLEOTIDE SEQUENCE [LARGE SCALE GENOMIC DNA]</scope>
    <source>
        <strain evidence="3 4">NBRC 12839</strain>
    </source>
</reference>
<dbReference type="AlphaFoldDB" id="A0A4D4K4X4"/>
<comment type="caution">
    <text evidence="3">The sequence shown here is derived from an EMBL/GenBank/DDBJ whole genome shotgun (WGS) entry which is preliminary data.</text>
</comment>
<dbReference type="PANTHER" id="PTHR33498">
    <property type="entry name" value="TRANSPOSASE FOR INSERTION SEQUENCE ELEMENT IS1557"/>
    <property type="match status" value="1"/>
</dbReference>
<dbReference type="PANTHER" id="PTHR33498:SF1">
    <property type="entry name" value="TRANSPOSASE FOR INSERTION SEQUENCE ELEMENT IS1557"/>
    <property type="match status" value="1"/>
</dbReference>
<dbReference type="EMBL" id="BJHV01000001">
    <property type="protein sequence ID" value="GDY44025.1"/>
    <property type="molecule type" value="Genomic_DNA"/>
</dbReference>
<dbReference type="RefSeq" id="WP_162003855.1">
    <property type="nucleotide sequence ID" value="NZ_BJHV01000001.1"/>
</dbReference>
<proteinExistence type="predicted"/>
<feature type="domain" description="Transposase IS204/IS1001/IS1096/IS1165 zinc-finger" evidence="2">
    <location>
        <begin position="9"/>
        <end position="49"/>
    </location>
</feature>
<dbReference type="Proteomes" id="UP000299290">
    <property type="component" value="Unassembled WGS sequence"/>
</dbReference>